<feature type="compositionally biased region" description="Low complexity" evidence="1">
    <location>
        <begin position="614"/>
        <end position="645"/>
    </location>
</feature>
<dbReference type="AlphaFoldDB" id="A0AAP0B587"/>
<dbReference type="InterPro" id="IPR007321">
    <property type="entry name" value="Transposase_28"/>
</dbReference>
<feature type="compositionally biased region" description="Pro residues" evidence="1">
    <location>
        <begin position="600"/>
        <end position="613"/>
    </location>
</feature>
<evidence type="ECO:0000256" key="1">
    <source>
        <dbReference type="SAM" id="MobiDB-lite"/>
    </source>
</evidence>
<dbReference type="EMBL" id="JBBWWQ010000015">
    <property type="protein sequence ID" value="KAK8928524.1"/>
    <property type="molecule type" value="Genomic_DNA"/>
</dbReference>
<feature type="region of interest" description="Disordered" evidence="1">
    <location>
        <begin position="597"/>
        <end position="645"/>
    </location>
</feature>
<dbReference type="Proteomes" id="UP001418222">
    <property type="component" value="Unassembled WGS sequence"/>
</dbReference>
<gene>
    <name evidence="3" type="ORF">KSP39_PZI017281</name>
</gene>
<evidence type="ECO:0000313" key="3">
    <source>
        <dbReference type="EMBL" id="KAK8928524.1"/>
    </source>
</evidence>
<comment type="caution">
    <text evidence="3">The sequence shown here is derived from an EMBL/GenBank/DDBJ whole genome shotgun (WGS) entry which is preliminary data.</text>
</comment>
<protein>
    <recommendedName>
        <fullName evidence="2">Transposase (putative) gypsy type domain-containing protein</fullName>
    </recommendedName>
</protein>
<evidence type="ECO:0000259" key="2">
    <source>
        <dbReference type="Pfam" id="PF04195"/>
    </source>
</evidence>
<dbReference type="Pfam" id="PF04195">
    <property type="entry name" value="Transposase_28"/>
    <property type="match status" value="1"/>
</dbReference>
<feature type="region of interest" description="Disordered" evidence="1">
    <location>
        <begin position="323"/>
        <end position="365"/>
    </location>
</feature>
<feature type="region of interest" description="Disordered" evidence="1">
    <location>
        <begin position="254"/>
        <end position="302"/>
    </location>
</feature>
<name>A0AAP0B587_9ASPA</name>
<organism evidence="3 4">
    <name type="scientific">Platanthera zijinensis</name>
    <dbReference type="NCBI Taxonomy" id="2320716"/>
    <lineage>
        <taxon>Eukaryota</taxon>
        <taxon>Viridiplantae</taxon>
        <taxon>Streptophyta</taxon>
        <taxon>Embryophyta</taxon>
        <taxon>Tracheophyta</taxon>
        <taxon>Spermatophyta</taxon>
        <taxon>Magnoliopsida</taxon>
        <taxon>Liliopsida</taxon>
        <taxon>Asparagales</taxon>
        <taxon>Orchidaceae</taxon>
        <taxon>Orchidoideae</taxon>
        <taxon>Orchideae</taxon>
        <taxon>Orchidinae</taxon>
        <taxon>Platanthera</taxon>
    </lineage>
</organism>
<keyword evidence="4" id="KW-1185">Reference proteome</keyword>
<accession>A0AAP0B587</accession>
<sequence length="645" mass="70285">MSGENEGRAHCAEAFRKHLFPSCTLTLDEYNLTVDRFIPAGFSARNPGNHDKVNTPGAGELAIPLEHFEVGFRLPLWPEIRQALRYYGVVPAQLNPNSVAILIAFICYMRSERIEFSLPIFRKLFNFRAKGGVVFFSGKLLKTTGLANKHHHWGEKFVFVTGDFGNIPLQPVQYENAAYKPPTLGSRESALLEFFGTKEFDVLFLRRDVDSLPPVHPGEGEREVPLSQPFAAALGVGDRAARGSLALAEASARACRDEPALPLSTRAKKRKGPAPAPRPLKRPKPSAADKGKDLAVSPAQHPALGKSFEGLLQMASEMGVSATRRAETTAENPPAADRAGGEGVVAETSARTPPREVPKGHRNYGLGVKHVDAEGKPLLQWDPETNRVTVSTLLPSWSERDEVTGEAFSLGYGLYSREGASVFDQTPTRLLAFDATRALLRGFELAHMCARRSINIDKNFADMYKAREEAVARARASETELAIAHQELTKAQEALSLRPAVEDSAQATALRAELADVRYANVLLRDQLQRAEAAKGPPPTLDERLKSRQFSVYDIDKLLQANDQATVKLTVETLRDAKLLREDGATINARQLLPWLFDPVPKPPGAPDSPPSDVPKSSTEAGETSEASSGEDSGESTSGDYSASP</sequence>
<reference evidence="3 4" key="1">
    <citation type="journal article" date="2022" name="Nat. Plants">
        <title>Genomes of leafy and leafless Platanthera orchids illuminate the evolution of mycoheterotrophy.</title>
        <authorList>
            <person name="Li M.H."/>
            <person name="Liu K.W."/>
            <person name="Li Z."/>
            <person name="Lu H.C."/>
            <person name="Ye Q.L."/>
            <person name="Zhang D."/>
            <person name="Wang J.Y."/>
            <person name="Li Y.F."/>
            <person name="Zhong Z.M."/>
            <person name="Liu X."/>
            <person name="Yu X."/>
            <person name="Liu D.K."/>
            <person name="Tu X.D."/>
            <person name="Liu B."/>
            <person name="Hao Y."/>
            <person name="Liao X.Y."/>
            <person name="Jiang Y.T."/>
            <person name="Sun W.H."/>
            <person name="Chen J."/>
            <person name="Chen Y.Q."/>
            <person name="Ai Y."/>
            <person name="Zhai J.W."/>
            <person name="Wu S.S."/>
            <person name="Zhou Z."/>
            <person name="Hsiao Y.Y."/>
            <person name="Wu W.L."/>
            <person name="Chen Y.Y."/>
            <person name="Lin Y.F."/>
            <person name="Hsu J.L."/>
            <person name="Li C.Y."/>
            <person name="Wang Z.W."/>
            <person name="Zhao X."/>
            <person name="Zhong W.Y."/>
            <person name="Ma X.K."/>
            <person name="Ma L."/>
            <person name="Huang J."/>
            <person name="Chen G.Z."/>
            <person name="Huang M.Z."/>
            <person name="Huang L."/>
            <person name="Peng D.H."/>
            <person name="Luo Y.B."/>
            <person name="Zou S.Q."/>
            <person name="Chen S.P."/>
            <person name="Lan S."/>
            <person name="Tsai W.C."/>
            <person name="Van de Peer Y."/>
            <person name="Liu Z.J."/>
        </authorList>
    </citation>
    <scope>NUCLEOTIDE SEQUENCE [LARGE SCALE GENOMIC DNA]</scope>
    <source>
        <strain evidence="3">Lor287</strain>
    </source>
</reference>
<evidence type="ECO:0000313" key="4">
    <source>
        <dbReference type="Proteomes" id="UP001418222"/>
    </source>
</evidence>
<proteinExistence type="predicted"/>
<feature type="domain" description="Transposase (putative) gypsy type" evidence="2">
    <location>
        <begin position="66"/>
        <end position="128"/>
    </location>
</feature>